<name>A0A217EG19_9GAMM</name>
<keyword evidence="2" id="KW-1185">Reference proteome</keyword>
<sequence length="118" mass="14024">MKEKFLDEFSSFLFKLNNNTNEWYLSDFIDVSIKPLSAMTSFELVSEVMSMIIDLNIHREDCFYDAIYILNELYQHANTTERPSFLVENPNFFTKLVDQTHHQDTVELVKNTAKQFHF</sequence>
<proteinExistence type="predicted"/>
<accession>A0A217EG19</accession>
<dbReference type="AlphaFoldDB" id="A0A217EG19"/>
<gene>
    <name evidence="1" type="ORF">SAMN05444584_1391</name>
</gene>
<organism evidence="1 2">
    <name type="scientific">Acinetobacter apis</name>
    <dbReference type="NCBI Taxonomy" id="1229165"/>
    <lineage>
        <taxon>Bacteria</taxon>
        <taxon>Pseudomonadati</taxon>
        <taxon>Pseudomonadota</taxon>
        <taxon>Gammaproteobacteria</taxon>
        <taxon>Moraxellales</taxon>
        <taxon>Moraxellaceae</taxon>
        <taxon>Acinetobacter</taxon>
    </lineage>
</organism>
<dbReference type="RefSeq" id="WP_088823488.1">
    <property type="nucleotide sequence ID" value="NZ_FZLN01000002.1"/>
</dbReference>
<evidence type="ECO:0000313" key="2">
    <source>
        <dbReference type="Proteomes" id="UP000243463"/>
    </source>
</evidence>
<dbReference type="EMBL" id="FZLN01000002">
    <property type="protein sequence ID" value="SNQ29439.1"/>
    <property type="molecule type" value="Genomic_DNA"/>
</dbReference>
<reference evidence="2" key="1">
    <citation type="submission" date="2017-06" db="EMBL/GenBank/DDBJ databases">
        <authorList>
            <person name="Varghese N."/>
            <person name="Submissions S."/>
        </authorList>
    </citation>
    <scope>NUCLEOTIDE SEQUENCE [LARGE SCALE GENOMIC DNA]</scope>
    <source>
        <strain evidence="2">ANC 5114</strain>
    </source>
</reference>
<dbReference type="Proteomes" id="UP000243463">
    <property type="component" value="Unassembled WGS sequence"/>
</dbReference>
<evidence type="ECO:0000313" key="1">
    <source>
        <dbReference type="EMBL" id="SNQ29439.1"/>
    </source>
</evidence>
<protein>
    <submittedName>
        <fullName evidence="1">Uncharacterized protein</fullName>
    </submittedName>
</protein>